<dbReference type="OrthoDB" id="272552at2"/>
<protein>
    <recommendedName>
        <fullName evidence="1">THIF-type NAD/FAD binding fold domain-containing protein</fullName>
    </recommendedName>
</protein>
<reference evidence="2 3" key="1">
    <citation type="submission" date="2015-04" db="EMBL/GenBank/DDBJ databases">
        <title>Complete Sequence for the Genome of the Thioalkalivibrio versutus D301.</title>
        <authorList>
            <person name="Mu T."/>
            <person name="Zhou J."/>
            <person name="Xu X."/>
        </authorList>
    </citation>
    <scope>NUCLEOTIDE SEQUENCE [LARGE SCALE GENOMIC DNA]</scope>
    <source>
        <strain evidence="2 3">D301</strain>
    </source>
</reference>
<dbReference type="Pfam" id="PF00899">
    <property type="entry name" value="ThiF"/>
    <property type="match status" value="1"/>
</dbReference>
<dbReference type="GO" id="GO:0008641">
    <property type="term" value="F:ubiquitin-like modifier activating enzyme activity"/>
    <property type="evidence" value="ECO:0007669"/>
    <property type="project" value="InterPro"/>
</dbReference>
<dbReference type="RefSeq" id="WP_047250486.1">
    <property type="nucleotide sequence ID" value="NZ_CP011367.1"/>
</dbReference>
<dbReference type="Proteomes" id="UP000064201">
    <property type="component" value="Chromosome"/>
</dbReference>
<proteinExistence type="predicted"/>
<evidence type="ECO:0000313" key="2">
    <source>
        <dbReference type="EMBL" id="AKJ93893.1"/>
    </source>
</evidence>
<dbReference type="EMBL" id="CP011367">
    <property type="protein sequence ID" value="AKJ93893.1"/>
    <property type="molecule type" value="Genomic_DNA"/>
</dbReference>
<dbReference type="PATRIC" id="fig|106634.4.peg.57"/>
<dbReference type="STRING" id="106634.TVD_00285"/>
<dbReference type="AlphaFoldDB" id="A0A0G3FY55"/>
<dbReference type="Gene3D" id="3.40.50.720">
    <property type="entry name" value="NAD(P)-binding Rossmann-like Domain"/>
    <property type="match status" value="1"/>
</dbReference>
<dbReference type="InterPro" id="IPR045886">
    <property type="entry name" value="ThiF/MoeB/HesA"/>
</dbReference>
<feature type="domain" description="THIF-type NAD/FAD binding fold" evidence="1">
    <location>
        <begin position="18"/>
        <end position="266"/>
    </location>
</feature>
<dbReference type="InterPro" id="IPR000594">
    <property type="entry name" value="ThiF_NAD_FAD-bd"/>
</dbReference>
<organism evidence="2 3">
    <name type="scientific">Thioalkalivibrio versutus</name>
    <dbReference type="NCBI Taxonomy" id="106634"/>
    <lineage>
        <taxon>Bacteria</taxon>
        <taxon>Pseudomonadati</taxon>
        <taxon>Pseudomonadota</taxon>
        <taxon>Gammaproteobacteria</taxon>
        <taxon>Chromatiales</taxon>
        <taxon>Ectothiorhodospiraceae</taxon>
        <taxon>Thioalkalivibrio</taxon>
    </lineage>
</organism>
<sequence>MSSAFDYQTAFARTVGWVTTSELQRMRGARIAIAGLGGVGGAHLLTLVRLGIGHFRIADPDIFELHNMNRQVGAALSRLDRPKVEVLEEMARDINPELEIDAFPQGISPDNLDAFLAGVDVYVDGLDFFAFDIRRQVFAACAERGIPAVTVAPLGMGAALLNFRPGGMSFDAYFDLHDGLDDEELALRFMIGLAPAMLQMGYLADPTAVDLAARRGPSTPMACDLCAGVMGTEVLKLLLGRGTVTWAPRGVHFDAYRQRLARTWRPGGNRNPLHRLLIRMARKRLHAQRAHQRAATPGVQ</sequence>
<dbReference type="InterPro" id="IPR035985">
    <property type="entry name" value="Ubiquitin-activating_enz"/>
</dbReference>
<keyword evidence="3" id="KW-1185">Reference proteome</keyword>
<dbReference type="GO" id="GO:0061504">
    <property type="term" value="P:cyclic threonylcarbamoyladenosine biosynthetic process"/>
    <property type="evidence" value="ECO:0007669"/>
    <property type="project" value="TreeGrafter"/>
</dbReference>
<dbReference type="PANTHER" id="PTHR43267">
    <property type="entry name" value="TRNA THREONYLCARBAMOYLADENOSINE DEHYDRATASE"/>
    <property type="match status" value="1"/>
</dbReference>
<dbReference type="CDD" id="cd01483">
    <property type="entry name" value="E1_enzyme_family"/>
    <property type="match status" value="1"/>
</dbReference>
<dbReference type="KEGG" id="tvr:TVD_00285"/>
<dbReference type="NCBIfam" id="NF006077">
    <property type="entry name" value="PRK08223.1"/>
    <property type="match status" value="1"/>
</dbReference>
<evidence type="ECO:0000259" key="1">
    <source>
        <dbReference type="Pfam" id="PF00899"/>
    </source>
</evidence>
<dbReference type="GO" id="GO:0061503">
    <property type="term" value="F:tRNA threonylcarbamoyladenosine dehydratase"/>
    <property type="evidence" value="ECO:0007669"/>
    <property type="project" value="TreeGrafter"/>
</dbReference>
<name>A0A0G3FY55_9GAMM</name>
<dbReference type="SUPFAM" id="SSF69572">
    <property type="entry name" value="Activating enzymes of the ubiquitin-like proteins"/>
    <property type="match status" value="1"/>
</dbReference>
<gene>
    <name evidence="2" type="ORF">TVD_00285</name>
</gene>
<evidence type="ECO:0000313" key="3">
    <source>
        <dbReference type="Proteomes" id="UP000064201"/>
    </source>
</evidence>
<accession>A0A0G3FY55</accession>
<dbReference type="PANTHER" id="PTHR43267:SF1">
    <property type="entry name" value="TRNA THREONYLCARBAMOYLADENOSINE DEHYDRATASE"/>
    <property type="match status" value="1"/>
</dbReference>